<organism evidence="1 2">
    <name type="scientific">Nocardia albiluteola</name>
    <dbReference type="NCBI Taxonomy" id="2842303"/>
    <lineage>
        <taxon>Bacteria</taxon>
        <taxon>Bacillati</taxon>
        <taxon>Actinomycetota</taxon>
        <taxon>Actinomycetes</taxon>
        <taxon>Mycobacteriales</taxon>
        <taxon>Nocardiaceae</taxon>
        <taxon>Nocardia</taxon>
    </lineage>
</organism>
<dbReference type="EMBL" id="JAHKNI010000047">
    <property type="protein sequence ID" value="MBU3068199.1"/>
    <property type="molecule type" value="Genomic_DNA"/>
</dbReference>
<evidence type="ECO:0000313" key="2">
    <source>
        <dbReference type="Proteomes" id="UP000733379"/>
    </source>
</evidence>
<accession>A0ABS6BD25</accession>
<comment type="caution">
    <text evidence="1">The sequence shown here is derived from an EMBL/GenBank/DDBJ whole genome shotgun (WGS) entry which is preliminary data.</text>
</comment>
<proteinExistence type="predicted"/>
<evidence type="ECO:0000313" key="1">
    <source>
        <dbReference type="EMBL" id="MBU3068199.1"/>
    </source>
</evidence>
<name>A0ABS6BD25_9NOCA</name>
<protein>
    <submittedName>
        <fullName evidence="1">Uncharacterized protein</fullName>
    </submittedName>
</protein>
<keyword evidence="2" id="KW-1185">Reference proteome</keyword>
<dbReference type="Proteomes" id="UP000733379">
    <property type="component" value="Unassembled WGS sequence"/>
</dbReference>
<sequence length="177" mass="19283">MVWMRSSNVDLAARWWQWAMSIPNAKNPVCDETGILAAEGQPDDVWFLAGTFGGEVSRCCSVPSGRPIFFPAFNMFHKVRKSFPFVGGRVPVAPKASGHAELNGVSLPVREVTNRIPFSVNAAAGGPFGVAGLFKATAWGLWCRLDDLQPGDYILTFGGEYEPGGFWVQAAYQLEIV</sequence>
<reference evidence="1 2" key="1">
    <citation type="submission" date="2021-06" db="EMBL/GenBank/DDBJ databases">
        <title>Actinomycetes sequencing.</title>
        <authorList>
            <person name="Shan Q."/>
        </authorList>
    </citation>
    <scope>NUCLEOTIDE SEQUENCE [LARGE SCALE GENOMIC DNA]</scope>
    <source>
        <strain evidence="1 2">NEAU-G5</strain>
    </source>
</reference>
<gene>
    <name evidence="1" type="ORF">KO481_42645</name>
</gene>